<proteinExistence type="predicted"/>
<gene>
    <name evidence="1" type="ORF">Y3_278</name>
</gene>
<protein>
    <submittedName>
        <fullName evidence="1">Uncharacterized protein</fullName>
    </submittedName>
</protein>
<keyword evidence="2" id="KW-1185">Reference proteome</keyword>
<name>A0A2H4IBI9_9CAUD</name>
<accession>A0A2H4IBI9</accession>
<evidence type="ECO:0000313" key="2">
    <source>
        <dbReference type="Proteomes" id="UP000240568"/>
    </source>
</evidence>
<sequence length="158" mass="18132">MSRLFTENHRKKHHVASTDPKYHGAECEAIYLNGMELLKEHHYLRSVLTNINIVSSSSGITNKTTRKTRNAWVKAVAALADEPRSRATLIARYNDVAELLKDARHSYSEYHSERHGVPILYHVVDPRMQVLVKCHTHGYARHYIDSTGIIAKLKYIKV</sequence>
<dbReference type="Proteomes" id="UP000240568">
    <property type="component" value="Segment"/>
</dbReference>
<organism evidence="1 2">
    <name type="scientific">Erwinia phage vB_EamM_Y3</name>
    <dbReference type="NCBI Taxonomy" id="1983553"/>
    <lineage>
        <taxon>Viruses</taxon>
        <taxon>Duplodnaviria</taxon>
        <taxon>Heunggongvirae</taxon>
        <taxon>Uroviricota</taxon>
        <taxon>Caudoviricetes</taxon>
        <taxon>Sasquatchvirus</taxon>
        <taxon>Sasquatchvirus Y3</taxon>
    </lineage>
</organism>
<evidence type="ECO:0000313" key="1">
    <source>
        <dbReference type="EMBL" id="ARW58918.1"/>
    </source>
</evidence>
<dbReference type="EMBL" id="KY984068">
    <property type="protein sequence ID" value="ARW58918.1"/>
    <property type="molecule type" value="Genomic_DNA"/>
</dbReference>
<reference evidence="1 2" key="1">
    <citation type="submission" date="2017-04" db="EMBL/GenBank/DDBJ databases">
        <authorList>
            <person name="Afonso C.L."/>
            <person name="Miller P.J."/>
            <person name="Scott M.A."/>
            <person name="Spackman E."/>
            <person name="Goraichik I."/>
            <person name="Dimitrov K.M."/>
            <person name="Suarez D.L."/>
            <person name="Swayne D.E."/>
        </authorList>
    </citation>
    <scope>NUCLEOTIDE SEQUENCE [LARGE SCALE GENOMIC DNA]</scope>
</reference>